<name>A0A2P2QVG2_RHIMU</name>
<reference evidence="1" key="1">
    <citation type="submission" date="2018-02" db="EMBL/GenBank/DDBJ databases">
        <title>Rhizophora mucronata_Transcriptome.</title>
        <authorList>
            <person name="Meera S.P."/>
            <person name="Sreeshan A."/>
            <person name="Augustine A."/>
        </authorList>
    </citation>
    <scope>NUCLEOTIDE SEQUENCE</scope>
    <source>
        <tissue evidence="1">Leaf</tissue>
    </source>
</reference>
<evidence type="ECO:0000313" key="1">
    <source>
        <dbReference type="EMBL" id="MBX70983.1"/>
    </source>
</evidence>
<dbReference type="EMBL" id="GGEC01090499">
    <property type="protein sequence ID" value="MBX70983.1"/>
    <property type="molecule type" value="Transcribed_RNA"/>
</dbReference>
<protein>
    <submittedName>
        <fullName evidence="1">Uncharacterized protein</fullName>
    </submittedName>
</protein>
<sequence length="71" mass="8291">MKVCVMTVTLESNGGSLKFLDLEIETRKRLLGKANKPADLSSFWNHFDIFINDRLTLFYQKNFVSTIFWNS</sequence>
<proteinExistence type="predicted"/>
<dbReference type="AlphaFoldDB" id="A0A2P2QVG2"/>
<organism evidence="1">
    <name type="scientific">Rhizophora mucronata</name>
    <name type="common">Asiatic mangrove</name>
    <dbReference type="NCBI Taxonomy" id="61149"/>
    <lineage>
        <taxon>Eukaryota</taxon>
        <taxon>Viridiplantae</taxon>
        <taxon>Streptophyta</taxon>
        <taxon>Embryophyta</taxon>
        <taxon>Tracheophyta</taxon>
        <taxon>Spermatophyta</taxon>
        <taxon>Magnoliopsida</taxon>
        <taxon>eudicotyledons</taxon>
        <taxon>Gunneridae</taxon>
        <taxon>Pentapetalae</taxon>
        <taxon>rosids</taxon>
        <taxon>fabids</taxon>
        <taxon>Malpighiales</taxon>
        <taxon>Rhizophoraceae</taxon>
        <taxon>Rhizophora</taxon>
    </lineage>
</organism>
<accession>A0A2P2QVG2</accession>